<sequence length="198" mass="21181">METNTMGYKKLFAIGAPVASDEALNRAQPGRVFAAAHLALTIALVAPVLALGWFGVNIVAAVLGATLQGASIDALAASAVNTWFVAAVSYLLVSSVGTWMAEKRSTFAPMAECDAKEVLKACESDPALTAHITGVVRARKLRGGDAMATLRYRDQLATVRRHEKRQAAKQRRKRMRKAHPALDTLHSLGAAFEPRTDA</sequence>
<evidence type="ECO:0000313" key="2">
    <source>
        <dbReference type="EMBL" id="MBL0427695.1"/>
    </source>
</evidence>
<evidence type="ECO:0000313" key="3">
    <source>
        <dbReference type="Proteomes" id="UP000622707"/>
    </source>
</evidence>
<accession>A0ABS1JVX4</accession>
<reference evidence="2 3" key="1">
    <citation type="journal article" date="2017" name="Int. J. Syst. Evol. Microbiol.">
        <title>Ramlibacter alkalitolerans sp. nov., alkali-tolerant bacterium isolated from soil of ginseng.</title>
        <authorList>
            <person name="Lee D.H."/>
            <person name="Cha C.J."/>
        </authorList>
    </citation>
    <scope>NUCLEOTIDE SEQUENCE [LARGE SCALE GENOMIC DNA]</scope>
    <source>
        <strain evidence="2 3">KACC 19305</strain>
    </source>
</reference>
<dbReference type="Proteomes" id="UP000622707">
    <property type="component" value="Unassembled WGS sequence"/>
</dbReference>
<dbReference type="EMBL" id="JAEQND010000013">
    <property type="protein sequence ID" value="MBL0427695.1"/>
    <property type="molecule type" value="Genomic_DNA"/>
</dbReference>
<keyword evidence="3" id="KW-1185">Reference proteome</keyword>
<gene>
    <name evidence="2" type="ORF">JI746_21450</name>
</gene>
<organism evidence="2 3">
    <name type="scientific">Ramlibacter alkalitolerans</name>
    <dbReference type="NCBI Taxonomy" id="2039631"/>
    <lineage>
        <taxon>Bacteria</taxon>
        <taxon>Pseudomonadati</taxon>
        <taxon>Pseudomonadota</taxon>
        <taxon>Betaproteobacteria</taxon>
        <taxon>Burkholderiales</taxon>
        <taxon>Comamonadaceae</taxon>
        <taxon>Ramlibacter</taxon>
    </lineage>
</organism>
<keyword evidence="1" id="KW-1133">Transmembrane helix</keyword>
<proteinExistence type="predicted"/>
<feature type="transmembrane region" description="Helical" evidence="1">
    <location>
        <begin position="74"/>
        <end position="93"/>
    </location>
</feature>
<evidence type="ECO:0000256" key="1">
    <source>
        <dbReference type="SAM" id="Phobius"/>
    </source>
</evidence>
<protein>
    <submittedName>
        <fullName evidence="2">Uncharacterized protein</fullName>
    </submittedName>
</protein>
<keyword evidence="1" id="KW-0472">Membrane</keyword>
<dbReference type="RefSeq" id="WP_201692329.1">
    <property type="nucleotide sequence ID" value="NZ_JAEQND010000013.1"/>
</dbReference>
<comment type="caution">
    <text evidence="2">The sequence shown here is derived from an EMBL/GenBank/DDBJ whole genome shotgun (WGS) entry which is preliminary data.</text>
</comment>
<keyword evidence="1" id="KW-0812">Transmembrane</keyword>
<name>A0ABS1JVX4_9BURK</name>
<feature type="transmembrane region" description="Helical" evidence="1">
    <location>
        <begin position="32"/>
        <end position="54"/>
    </location>
</feature>